<evidence type="ECO:0000259" key="9">
    <source>
        <dbReference type="Pfam" id="PF02811"/>
    </source>
</evidence>
<dbReference type="Gene3D" id="3.20.20.140">
    <property type="entry name" value="Metal-dependent hydrolases"/>
    <property type="match status" value="1"/>
</dbReference>
<evidence type="ECO:0000313" key="10">
    <source>
        <dbReference type="EMBL" id="MFC0557952.1"/>
    </source>
</evidence>
<dbReference type="PANTHER" id="PTHR21039">
    <property type="entry name" value="HISTIDINOL PHOSPHATASE-RELATED"/>
    <property type="match status" value="1"/>
</dbReference>
<evidence type="ECO:0000256" key="5">
    <source>
        <dbReference type="ARBA" id="ARBA00022801"/>
    </source>
</evidence>
<dbReference type="InterPro" id="IPR010140">
    <property type="entry name" value="Histidinol_P_phosphatase_HisJ"/>
</dbReference>
<comment type="pathway">
    <text evidence="1 8">Amino-acid biosynthesis; L-histidine biosynthesis; L-histidine from 5-phospho-alpha-D-ribose 1-diphosphate: step 8/9.</text>
</comment>
<name>A0ABV6NB17_9BACI</name>
<evidence type="ECO:0000256" key="4">
    <source>
        <dbReference type="ARBA" id="ARBA00022605"/>
    </source>
</evidence>
<dbReference type="PANTHER" id="PTHR21039:SF0">
    <property type="entry name" value="HISTIDINOL-PHOSPHATASE"/>
    <property type="match status" value="1"/>
</dbReference>
<gene>
    <name evidence="10" type="primary">hisJ</name>
    <name evidence="10" type="ORF">ACFFH4_02640</name>
</gene>
<dbReference type="EC" id="3.1.3.15" evidence="3 8"/>
<dbReference type="RefSeq" id="WP_390185801.1">
    <property type="nucleotide sequence ID" value="NZ_JAQQWT010000006.1"/>
</dbReference>
<dbReference type="InterPro" id="IPR016195">
    <property type="entry name" value="Pol/histidinol_Pase-like"/>
</dbReference>
<comment type="similarity">
    <text evidence="2 8">Belongs to the PHP hydrolase family. HisK subfamily.</text>
</comment>
<proteinExistence type="inferred from homology"/>
<organism evidence="10 11">
    <name type="scientific">Halalkalibacter alkalisediminis</name>
    <dbReference type="NCBI Taxonomy" id="935616"/>
    <lineage>
        <taxon>Bacteria</taxon>
        <taxon>Bacillati</taxon>
        <taxon>Bacillota</taxon>
        <taxon>Bacilli</taxon>
        <taxon>Bacillales</taxon>
        <taxon>Bacillaceae</taxon>
        <taxon>Halalkalibacter</taxon>
    </lineage>
</organism>
<dbReference type="Pfam" id="PF02811">
    <property type="entry name" value="PHP"/>
    <property type="match status" value="1"/>
</dbReference>
<accession>A0ABV6NB17</accession>
<keyword evidence="4 8" id="KW-0028">Amino-acid biosynthesis</keyword>
<dbReference type="Proteomes" id="UP001589833">
    <property type="component" value="Unassembled WGS sequence"/>
</dbReference>
<evidence type="ECO:0000256" key="3">
    <source>
        <dbReference type="ARBA" id="ARBA00013085"/>
    </source>
</evidence>
<evidence type="ECO:0000256" key="2">
    <source>
        <dbReference type="ARBA" id="ARBA00009152"/>
    </source>
</evidence>
<dbReference type="InterPro" id="IPR004013">
    <property type="entry name" value="PHP_dom"/>
</dbReference>
<comment type="caution">
    <text evidence="10">The sequence shown here is derived from an EMBL/GenBank/DDBJ whole genome shotgun (WGS) entry which is preliminary data.</text>
</comment>
<feature type="domain" description="PHP" evidence="9">
    <location>
        <begin position="3"/>
        <end position="212"/>
    </location>
</feature>
<dbReference type="CDD" id="cd12110">
    <property type="entry name" value="PHP_HisPPase_Hisj_like"/>
    <property type="match status" value="1"/>
</dbReference>
<keyword evidence="6 8" id="KW-0368">Histidine biosynthesis</keyword>
<evidence type="ECO:0000256" key="6">
    <source>
        <dbReference type="ARBA" id="ARBA00023102"/>
    </source>
</evidence>
<comment type="catalytic activity">
    <reaction evidence="7 8">
        <text>L-histidinol phosphate + H2O = L-histidinol + phosphate</text>
        <dbReference type="Rhea" id="RHEA:14465"/>
        <dbReference type="ChEBI" id="CHEBI:15377"/>
        <dbReference type="ChEBI" id="CHEBI:43474"/>
        <dbReference type="ChEBI" id="CHEBI:57699"/>
        <dbReference type="ChEBI" id="CHEBI:57980"/>
        <dbReference type="EC" id="3.1.3.15"/>
    </reaction>
</comment>
<dbReference type="GO" id="GO:0004401">
    <property type="term" value="F:histidinol-phosphatase activity"/>
    <property type="evidence" value="ECO:0007669"/>
    <property type="project" value="UniProtKB-EC"/>
</dbReference>
<dbReference type="NCBIfam" id="NF005996">
    <property type="entry name" value="PRK08123.1"/>
    <property type="match status" value="1"/>
</dbReference>
<evidence type="ECO:0000256" key="7">
    <source>
        <dbReference type="ARBA" id="ARBA00049158"/>
    </source>
</evidence>
<evidence type="ECO:0000313" key="11">
    <source>
        <dbReference type="Proteomes" id="UP001589833"/>
    </source>
</evidence>
<evidence type="ECO:0000256" key="1">
    <source>
        <dbReference type="ARBA" id="ARBA00004970"/>
    </source>
</evidence>
<keyword evidence="5 8" id="KW-0378">Hydrolase</keyword>
<dbReference type="SUPFAM" id="SSF89550">
    <property type="entry name" value="PHP domain-like"/>
    <property type="match status" value="1"/>
</dbReference>
<reference evidence="10 11" key="1">
    <citation type="submission" date="2024-09" db="EMBL/GenBank/DDBJ databases">
        <authorList>
            <person name="Sun Q."/>
            <person name="Mori K."/>
        </authorList>
    </citation>
    <scope>NUCLEOTIDE SEQUENCE [LARGE SCALE GENOMIC DNA]</scope>
    <source>
        <strain evidence="10 11">NCAIM B.02301</strain>
    </source>
</reference>
<sequence>MHDGHIHTPFCPHGTKDSLHKYCEAAIKHQLTGITFTEHAPLPHSFVDPTPNQDSGMKWSDLDMYLKEVSALKNEYKGYLDILVGLEVDYIEGFEKETTLFLDEFGPKLDDSILSVHFLHIDSQYVCLDYSPDVFRQASVLLGSVNSVYTLYYQTVLKSIQAGLGHNKPTRIGHITLARKFQNKFPASHSFMTELMSILTEIKKKGYELDYNGAGTMKPLCKEPYPFKEVIQEAINLNIPLVYGSDAHQASSLMNGYDELLPHAELVKPVKLRYGSW</sequence>
<keyword evidence="11" id="KW-1185">Reference proteome</keyword>
<dbReference type="NCBIfam" id="TIGR01856">
    <property type="entry name" value="hisJ_fam"/>
    <property type="match status" value="1"/>
</dbReference>
<protein>
    <recommendedName>
        <fullName evidence="3 8">Histidinol-phosphatase</fullName>
        <shortName evidence="8">HolPase</shortName>
        <ecNumber evidence="3 8">3.1.3.15</ecNumber>
    </recommendedName>
</protein>
<evidence type="ECO:0000256" key="8">
    <source>
        <dbReference type="RuleBase" id="RU366003"/>
    </source>
</evidence>
<dbReference type="EMBL" id="JBHLTR010000003">
    <property type="protein sequence ID" value="MFC0557952.1"/>
    <property type="molecule type" value="Genomic_DNA"/>
</dbReference>